<dbReference type="InterPro" id="IPR001267">
    <property type="entry name" value="Thymidine_kinase"/>
</dbReference>
<keyword evidence="6 8" id="KW-0418">Kinase</keyword>
<keyword evidence="7 8" id="KW-0067">ATP-binding</keyword>
<organism evidence="11 12">
    <name type="scientific">Deinococcus hohokamensis</name>
    <dbReference type="NCBI Taxonomy" id="309883"/>
    <lineage>
        <taxon>Bacteria</taxon>
        <taxon>Thermotogati</taxon>
        <taxon>Deinococcota</taxon>
        <taxon>Deinococci</taxon>
        <taxon>Deinococcales</taxon>
        <taxon>Deinococcaceae</taxon>
        <taxon>Deinococcus</taxon>
    </lineage>
</organism>
<accession>A0ABV9IDX7</accession>
<feature type="binding site" evidence="8">
    <location>
        <position position="156"/>
    </location>
    <ligand>
        <name>Zn(2+)</name>
        <dbReference type="ChEBI" id="CHEBI:29105"/>
    </ligand>
</feature>
<keyword evidence="8" id="KW-0862">Zinc</keyword>
<evidence type="ECO:0000256" key="4">
    <source>
        <dbReference type="ARBA" id="ARBA00022679"/>
    </source>
</evidence>
<dbReference type="PROSITE" id="PS00603">
    <property type="entry name" value="TK_CELLULAR_TYPE"/>
    <property type="match status" value="1"/>
</dbReference>
<feature type="binding site" evidence="8">
    <location>
        <position position="197"/>
    </location>
    <ligand>
        <name>Zn(2+)</name>
        <dbReference type="ChEBI" id="CHEBI:29105"/>
    </ligand>
</feature>
<dbReference type="SUPFAM" id="SSF57716">
    <property type="entry name" value="Glucocorticoid receptor-like (DNA-binding domain)"/>
    <property type="match status" value="1"/>
</dbReference>
<evidence type="ECO:0000313" key="11">
    <source>
        <dbReference type="EMBL" id="MFC4639781.1"/>
    </source>
</evidence>
<gene>
    <name evidence="8" type="primary">tdk</name>
    <name evidence="11" type="ORF">ACFO0D_15695</name>
</gene>
<evidence type="ECO:0000313" key="12">
    <source>
        <dbReference type="Proteomes" id="UP001595952"/>
    </source>
</evidence>
<dbReference type="Proteomes" id="UP001595952">
    <property type="component" value="Unassembled WGS sequence"/>
</dbReference>
<reference evidence="12" key="1">
    <citation type="journal article" date="2019" name="Int. J. Syst. Evol. Microbiol.">
        <title>The Global Catalogue of Microorganisms (GCM) 10K type strain sequencing project: providing services to taxonomists for standard genome sequencing and annotation.</title>
        <authorList>
            <consortium name="The Broad Institute Genomics Platform"/>
            <consortium name="The Broad Institute Genome Sequencing Center for Infectious Disease"/>
            <person name="Wu L."/>
            <person name="Ma J."/>
        </authorList>
    </citation>
    <scope>NUCLEOTIDE SEQUENCE [LARGE SCALE GENOMIC DNA]</scope>
    <source>
        <strain evidence="12">CCUG 55995</strain>
    </source>
</reference>
<proteinExistence type="inferred from homology"/>
<dbReference type="InterPro" id="IPR020633">
    <property type="entry name" value="Thymidine_kinase_CS"/>
</dbReference>
<evidence type="ECO:0000256" key="5">
    <source>
        <dbReference type="ARBA" id="ARBA00022741"/>
    </source>
</evidence>
<comment type="subcellular location">
    <subcellularLocation>
        <location evidence="8">Cytoplasm</location>
    </subcellularLocation>
</comment>
<dbReference type="PANTHER" id="PTHR11441:SF0">
    <property type="entry name" value="THYMIDINE KINASE, CYTOSOLIC"/>
    <property type="match status" value="1"/>
</dbReference>
<name>A0ABV9IDX7_9DEIO</name>
<feature type="binding site" evidence="8">
    <location>
        <position position="194"/>
    </location>
    <ligand>
        <name>Zn(2+)</name>
        <dbReference type="ChEBI" id="CHEBI:29105"/>
    </ligand>
</feature>
<evidence type="ECO:0000256" key="8">
    <source>
        <dbReference type="HAMAP-Rule" id="MF_00124"/>
    </source>
</evidence>
<evidence type="ECO:0000256" key="10">
    <source>
        <dbReference type="RuleBase" id="RU004165"/>
    </source>
</evidence>
<feature type="binding site" evidence="8">
    <location>
        <position position="159"/>
    </location>
    <ligand>
        <name>Zn(2+)</name>
        <dbReference type="ChEBI" id="CHEBI:29105"/>
    </ligand>
</feature>
<dbReference type="PIRSF" id="PIRSF035805">
    <property type="entry name" value="TK_cell"/>
    <property type="match status" value="1"/>
</dbReference>
<dbReference type="RefSeq" id="WP_380062758.1">
    <property type="nucleotide sequence ID" value="NZ_JBHSEI010000010.1"/>
</dbReference>
<dbReference type="GO" id="GO:0004797">
    <property type="term" value="F:thymidine kinase activity"/>
    <property type="evidence" value="ECO:0007669"/>
    <property type="project" value="UniProtKB-EC"/>
</dbReference>
<comment type="catalytic activity">
    <reaction evidence="8 9">
        <text>thymidine + ATP = dTMP + ADP + H(+)</text>
        <dbReference type="Rhea" id="RHEA:19129"/>
        <dbReference type="ChEBI" id="CHEBI:15378"/>
        <dbReference type="ChEBI" id="CHEBI:17748"/>
        <dbReference type="ChEBI" id="CHEBI:30616"/>
        <dbReference type="ChEBI" id="CHEBI:63528"/>
        <dbReference type="ChEBI" id="CHEBI:456216"/>
        <dbReference type="EC" id="2.7.1.21"/>
    </reaction>
</comment>
<keyword evidence="8" id="KW-0479">Metal-binding</keyword>
<keyword evidence="5 8" id="KW-0547">Nucleotide-binding</keyword>
<protein>
    <recommendedName>
        <fullName evidence="2 8">Thymidine kinase</fullName>
        <ecNumber evidence="2 8">2.7.1.21</ecNumber>
    </recommendedName>
</protein>
<dbReference type="NCBIfam" id="NF003296">
    <property type="entry name" value="PRK04296.1-1"/>
    <property type="match status" value="1"/>
</dbReference>
<dbReference type="Gene3D" id="3.30.60.20">
    <property type="match status" value="1"/>
</dbReference>
<comment type="subunit">
    <text evidence="8">Homotetramer.</text>
</comment>
<dbReference type="SUPFAM" id="SSF52540">
    <property type="entry name" value="P-loop containing nucleoside triphosphate hydrolases"/>
    <property type="match status" value="1"/>
</dbReference>
<dbReference type="PANTHER" id="PTHR11441">
    <property type="entry name" value="THYMIDINE KINASE"/>
    <property type="match status" value="1"/>
</dbReference>
<dbReference type="HAMAP" id="MF_00124">
    <property type="entry name" value="Thymidine_kinase"/>
    <property type="match status" value="1"/>
</dbReference>
<feature type="active site" description="Proton acceptor" evidence="8">
    <location>
        <position position="100"/>
    </location>
</feature>
<comment type="caution">
    <text evidence="11">The sequence shown here is derived from an EMBL/GenBank/DDBJ whole genome shotgun (WGS) entry which is preliminary data.</text>
</comment>
<comment type="similarity">
    <text evidence="1 8 10">Belongs to the thymidine kinase family.</text>
</comment>
<feature type="binding site" evidence="8">
    <location>
        <begin position="16"/>
        <end position="23"/>
    </location>
    <ligand>
        <name>ATP</name>
        <dbReference type="ChEBI" id="CHEBI:30616"/>
    </ligand>
</feature>
<evidence type="ECO:0000256" key="2">
    <source>
        <dbReference type="ARBA" id="ARBA00012118"/>
    </source>
</evidence>
<dbReference type="InterPro" id="IPR027417">
    <property type="entry name" value="P-loop_NTPase"/>
</dbReference>
<keyword evidence="12" id="KW-1185">Reference proteome</keyword>
<dbReference type="Pfam" id="PF00265">
    <property type="entry name" value="TK"/>
    <property type="match status" value="1"/>
</dbReference>
<keyword evidence="8" id="KW-0963">Cytoplasm</keyword>
<evidence type="ECO:0000256" key="6">
    <source>
        <dbReference type="ARBA" id="ARBA00022777"/>
    </source>
</evidence>
<evidence type="ECO:0000256" key="9">
    <source>
        <dbReference type="RuleBase" id="RU000544"/>
    </source>
</evidence>
<dbReference type="Gene3D" id="3.40.50.300">
    <property type="entry name" value="P-loop containing nucleotide triphosphate hydrolases"/>
    <property type="match status" value="1"/>
</dbReference>
<evidence type="ECO:0000256" key="7">
    <source>
        <dbReference type="ARBA" id="ARBA00022840"/>
    </source>
</evidence>
<feature type="binding site" evidence="8">
    <location>
        <begin position="99"/>
        <end position="102"/>
    </location>
    <ligand>
        <name>ATP</name>
        <dbReference type="ChEBI" id="CHEBI:30616"/>
    </ligand>
</feature>
<sequence length="202" mass="21721">MLKSPYAGGHLEVIVGPMFSGKSEELIRRVTRALIARQRVQVFKPALDDRYHESAVASHAGRTVSAVAVRDVADIRAQLSGEGALLQAQTDMPQVVGIDEVQFFGADLVPLALALADAGVRVILAGLDLDFRAEPFGCMPELLARAESVEKLTAICTTCGAPATRSQRLIGGLPARFDDPVVLVGAQESYEARCRLHHEVIH</sequence>
<dbReference type="EC" id="2.7.1.21" evidence="2 8"/>
<evidence type="ECO:0000256" key="1">
    <source>
        <dbReference type="ARBA" id="ARBA00007587"/>
    </source>
</evidence>
<evidence type="ECO:0000256" key="3">
    <source>
        <dbReference type="ARBA" id="ARBA00022634"/>
    </source>
</evidence>
<keyword evidence="4 8" id="KW-0808">Transferase</keyword>
<keyword evidence="3 8" id="KW-0237">DNA synthesis</keyword>
<dbReference type="EMBL" id="JBHSEI010000010">
    <property type="protein sequence ID" value="MFC4639781.1"/>
    <property type="molecule type" value="Genomic_DNA"/>
</dbReference>